<comment type="caution">
    <text evidence="1">The sequence shown here is derived from an EMBL/GenBank/DDBJ whole genome shotgun (WGS) entry which is preliminary data.</text>
</comment>
<evidence type="ECO:0000313" key="1">
    <source>
        <dbReference type="EMBL" id="KAJ7195765.1"/>
    </source>
</evidence>
<proteinExistence type="predicted"/>
<accession>A0AAD6Y2A7</accession>
<reference evidence="1" key="1">
    <citation type="submission" date="2023-03" db="EMBL/GenBank/DDBJ databases">
        <title>Massive genome expansion in bonnet fungi (Mycena s.s.) driven by repeated elements and novel gene families across ecological guilds.</title>
        <authorList>
            <consortium name="Lawrence Berkeley National Laboratory"/>
            <person name="Harder C.B."/>
            <person name="Miyauchi S."/>
            <person name="Viragh M."/>
            <person name="Kuo A."/>
            <person name="Thoen E."/>
            <person name="Andreopoulos B."/>
            <person name="Lu D."/>
            <person name="Skrede I."/>
            <person name="Drula E."/>
            <person name="Henrissat B."/>
            <person name="Morin E."/>
            <person name="Kohler A."/>
            <person name="Barry K."/>
            <person name="LaButti K."/>
            <person name="Morin E."/>
            <person name="Salamov A."/>
            <person name="Lipzen A."/>
            <person name="Mereny Z."/>
            <person name="Hegedus B."/>
            <person name="Baldrian P."/>
            <person name="Stursova M."/>
            <person name="Weitz H."/>
            <person name="Taylor A."/>
            <person name="Grigoriev I.V."/>
            <person name="Nagy L.G."/>
            <person name="Martin F."/>
            <person name="Kauserud H."/>
        </authorList>
    </citation>
    <scope>NUCLEOTIDE SEQUENCE</scope>
    <source>
        <strain evidence="1">9144</strain>
    </source>
</reference>
<dbReference type="Proteomes" id="UP001219525">
    <property type="component" value="Unassembled WGS sequence"/>
</dbReference>
<organism evidence="1 2">
    <name type="scientific">Mycena pura</name>
    <dbReference type="NCBI Taxonomy" id="153505"/>
    <lineage>
        <taxon>Eukaryota</taxon>
        <taxon>Fungi</taxon>
        <taxon>Dikarya</taxon>
        <taxon>Basidiomycota</taxon>
        <taxon>Agaricomycotina</taxon>
        <taxon>Agaricomycetes</taxon>
        <taxon>Agaricomycetidae</taxon>
        <taxon>Agaricales</taxon>
        <taxon>Marasmiineae</taxon>
        <taxon>Mycenaceae</taxon>
        <taxon>Mycena</taxon>
    </lineage>
</organism>
<sequence length="207" mass="23380">MARLYARAAHIRARQGSVEFRFAQSTHPSIVAAKLLAREALHSPHGRTLDLAPEVVVGSIPMEDALEQAKVFTTLPELREPKVADSPQLTIDEIVDPEDKHRGRRREREILRDNMNKLLACKTSREFWELLRKWTDDRPLPPGVTPADLHKSFEARLNPPEEIPHHFDAELHKIIEGLAAFGWVPEPNTCSGSAFAKKSPEPETSEH</sequence>
<protein>
    <submittedName>
        <fullName evidence="1">Uncharacterized protein</fullName>
    </submittedName>
</protein>
<dbReference type="AlphaFoldDB" id="A0AAD6Y2A7"/>
<dbReference type="EMBL" id="JARJCW010000088">
    <property type="protein sequence ID" value="KAJ7195765.1"/>
    <property type="molecule type" value="Genomic_DNA"/>
</dbReference>
<keyword evidence="2" id="KW-1185">Reference proteome</keyword>
<evidence type="ECO:0000313" key="2">
    <source>
        <dbReference type="Proteomes" id="UP001219525"/>
    </source>
</evidence>
<name>A0AAD6Y2A7_9AGAR</name>
<gene>
    <name evidence="1" type="ORF">GGX14DRAFT_403728</name>
</gene>